<evidence type="ECO:0000313" key="2">
    <source>
        <dbReference type="EMBL" id="POS69996.1"/>
    </source>
</evidence>
<proteinExistence type="predicted"/>
<feature type="region of interest" description="Disordered" evidence="1">
    <location>
        <begin position="141"/>
        <end position="260"/>
    </location>
</feature>
<protein>
    <submittedName>
        <fullName evidence="2">Uncharacterized protein</fullName>
    </submittedName>
</protein>
<dbReference type="Proteomes" id="UP000094444">
    <property type="component" value="Unassembled WGS sequence"/>
</dbReference>
<dbReference type="OrthoDB" id="4366798at2759"/>
<evidence type="ECO:0000256" key="1">
    <source>
        <dbReference type="SAM" id="MobiDB-lite"/>
    </source>
</evidence>
<gene>
    <name evidence="2" type="ORF">DHEL01_v211611</name>
</gene>
<feature type="compositionally biased region" description="Basic residues" evidence="1">
    <location>
        <begin position="249"/>
        <end position="260"/>
    </location>
</feature>
<feature type="compositionally biased region" description="Polar residues" evidence="1">
    <location>
        <begin position="234"/>
        <end position="243"/>
    </location>
</feature>
<accession>A0A2P5HIC7</accession>
<organism evidence="2 3">
    <name type="scientific">Diaporthe helianthi</name>
    <dbReference type="NCBI Taxonomy" id="158607"/>
    <lineage>
        <taxon>Eukaryota</taxon>
        <taxon>Fungi</taxon>
        <taxon>Dikarya</taxon>
        <taxon>Ascomycota</taxon>
        <taxon>Pezizomycotina</taxon>
        <taxon>Sordariomycetes</taxon>
        <taxon>Sordariomycetidae</taxon>
        <taxon>Diaporthales</taxon>
        <taxon>Diaporthaceae</taxon>
        <taxon>Diaporthe</taxon>
    </lineage>
</organism>
<dbReference type="InParanoid" id="A0A2P5HIC7"/>
<dbReference type="EMBL" id="MAVT02001868">
    <property type="protein sequence ID" value="POS69996.1"/>
    <property type="molecule type" value="Genomic_DNA"/>
</dbReference>
<evidence type="ECO:0000313" key="3">
    <source>
        <dbReference type="Proteomes" id="UP000094444"/>
    </source>
</evidence>
<comment type="caution">
    <text evidence="2">The sequence shown here is derived from an EMBL/GenBank/DDBJ whole genome shotgun (WGS) entry which is preliminary data.</text>
</comment>
<reference evidence="2" key="1">
    <citation type="submission" date="2017-09" db="EMBL/GenBank/DDBJ databases">
        <title>Polyketide synthases of a Diaporthe helianthi virulent isolate.</title>
        <authorList>
            <person name="Baroncelli R."/>
        </authorList>
    </citation>
    <scope>NUCLEOTIDE SEQUENCE [LARGE SCALE GENOMIC DNA]</scope>
    <source>
        <strain evidence="2">7/96</strain>
    </source>
</reference>
<dbReference type="STRING" id="158607.A0A2P5HIC7"/>
<name>A0A2P5HIC7_DIAHE</name>
<sequence>MARASDLFPSAPEGYFLRNYDRRWPSWKFGMRQDELFTTLARRCNSITLPVLDVEAFNRDVCELSATAQDRDDFLHLLDERRDLRQKELLDLWQLSFTQIAASPALLSGSNTRWKDAIHIYHSKSFDAYVRYFAGFLPSQPRPPSLRSPPVDQSTARPTPPSTGGLTSTPVDLQAEPELFEMESTGTIRTESKKPKTIPPRKRSVEKWRKQDKIVRRSARIQQRQVAAGHVDLQRTSQGTPRQEASRIAKVRKGSKPRPR</sequence>
<keyword evidence="3" id="KW-1185">Reference proteome</keyword>
<feature type="compositionally biased region" description="Basic and acidic residues" evidence="1">
    <location>
        <begin position="203"/>
        <end position="215"/>
    </location>
</feature>
<dbReference type="AlphaFoldDB" id="A0A2P5HIC7"/>